<accession>A0ABW6CM30</accession>
<dbReference type="Gene3D" id="3.40.50.300">
    <property type="entry name" value="P-loop containing nucleotide triphosphate hydrolases"/>
    <property type="match status" value="1"/>
</dbReference>
<sequence length="99" mass="11078">MPADRFTELRRVLPADRFTEIAYEDVTDPAAQTRRLLAFCGLTLNPRCLSFHENAAPVATAGSVQVRQPLHASSVGRWRRYGEGLEPMRAILPGRRTEA</sequence>
<proteinExistence type="predicted"/>
<dbReference type="SUPFAM" id="SSF52540">
    <property type="entry name" value="P-loop containing nucleoside triphosphate hydrolases"/>
    <property type="match status" value="1"/>
</dbReference>
<evidence type="ECO:0000313" key="2">
    <source>
        <dbReference type="Proteomes" id="UP001598130"/>
    </source>
</evidence>
<reference evidence="1 2" key="1">
    <citation type="submission" date="2022-09" db="EMBL/GenBank/DDBJ databases">
        <title>New species of Phenylobacterium.</title>
        <authorList>
            <person name="Mieszkin S."/>
        </authorList>
    </citation>
    <scope>NUCLEOTIDE SEQUENCE [LARGE SCALE GENOMIC DNA]</scope>
    <source>
        <strain evidence="1 2">HK31-G</strain>
    </source>
</reference>
<dbReference type="EMBL" id="JAOTJD010000014">
    <property type="protein sequence ID" value="MFD3264129.1"/>
    <property type="molecule type" value="Genomic_DNA"/>
</dbReference>
<dbReference type="Pfam" id="PF13469">
    <property type="entry name" value="Sulfotransfer_3"/>
    <property type="match status" value="1"/>
</dbReference>
<comment type="caution">
    <text evidence="1">The sequence shown here is derived from an EMBL/GenBank/DDBJ whole genome shotgun (WGS) entry which is preliminary data.</text>
</comment>
<evidence type="ECO:0000313" key="1">
    <source>
        <dbReference type="EMBL" id="MFD3264129.1"/>
    </source>
</evidence>
<keyword evidence="2" id="KW-1185">Reference proteome</keyword>
<dbReference type="InterPro" id="IPR027417">
    <property type="entry name" value="P-loop_NTPase"/>
</dbReference>
<protein>
    <submittedName>
        <fullName evidence="1">Sulfotransferase</fullName>
    </submittedName>
</protein>
<name>A0ABW6CM30_9CAUL</name>
<gene>
    <name evidence="1" type="ORF">OCL97_09160</name>
</gene>
<dbReference type="Proteomes" id="UP001598130">
    <property type="component" value="Unassembled WGS sequence"/>
</dbReference>
<organism evidence="1 2">
    <name type="scientific">Phenylobacterium ferrooxidans</name>
    <dbReference type="NCBI Taxonomy" id="2982689"/>
    <lineage>
        <taxon>Bacteria</taxon>
        <taxon>Pseudomonadati</taxon>
        <taxon>Pseudomonadota</taxon>
        <taxon>Alphaproteobacteria</taxon>
        <taxon>Caulobacterales</taxon>
        <taxon>Caulobacteraceae</taxon>
        <taxon>Phenylobacterium</taxon>
    </lineage>
</organism>